<dbReference type="EMBL" id="MZGW01000007">
    <property type="protein sequence ID" value="OPJ55139.1"/>
    <property type="molecule type" value="Genomic_DNA"/>
</dbReference>
<evidence type="ECO:0000313" key="21">
    <source>
        <dbReference type="EMBL" id="OPJ55139.1"/>
    </source>
</evidence>
<dbReference type="GO" id="GO:0004810">
    <property type="term" value="F:CCA tRNA nucleotidyltransferase activity"/>
    <property type="evidence" value="ECO:0007669"/>
    <property type="project" value="InterPro"/>
</dbReference>
<keyword evidence="5 19" id="KW-0808">Transferase</keyword>
<feature type="binding site" evidence="19">
    <location>
        <position position="298"/>
    </location>
    <ligand>
        <name>ATP</name>
        <dbReference type="ChEBI" id="CHEBI:30616"/>
    </ligand>
</feature>
<evidence type="ECO:0000259" key="20">
    <source>
        <dbReference type="PROSITE" id="PS51165"/>
    </source>
</evidence>
<dbReference type="Pfam" id="PF02568">
    <property type="entry name" value="ThiI"/>
    <property type="match status" value="1"/>
</dbReference>
<dbReference type="FunFam" id="3.40.50.620:FF:000053">
    <property type="entry name" value="Probable tRNA sulfurtransferase"/>
    <property type="match status" value="1"/>
</dbReference>
<dbReference type="GO" id="GO:0009229">
    <property type="term" value="P:thiamine diphosphate biosynthetic process"/>
    <property type="evidence" value="ECO:0007669"/>
    <property type="project" value="UniProtKB-UniRule"/>
</dbReference>
<comment type="catalytic activity">
    <reaction evidence="11 19">
        <text>[ThiS sulfur-carrier protein]-C-terminal Gly-Gly-AMP + S-sulfanyl-L-cysteinyl-[cysteine desulfurase] + AH2 = [ThiS sulfur-carrier protein]-C-terminal-Gly-aminoethanethioate + L-cysteinyl-[cysteine desulfurase] + A + AMP + 2 H(+)</text>
        <dbReference type="Rhea" id="RHEA:43340"/>
        <dbReference type="Rhea" id="RHEA-COMP:12157"/>
        <dbReference type="Rhea" id="RHEA-COMP:12158"/>
        <dbReference type="Rhea" id="RHEA-COMP:12910"/>
        <dbReference type="Rhea" id="RHEA-COMP:19908"/>
        <dbReference type="ChEBI" id="CHEBI:13193"/>
        <dbReference type="ChEBI" id="CHEBI:15378"/>
        <dbReference type="ChEBI" id="CHEBI:17499"/>
        <dbReference type="ChEBI" id="CHEBI:29950"/>
        <dbReference type="ChEBI" id="CHEBI:61963"/>
        <dbReference type="ChEBI" id="CHEBI:90618"/>
        <dbReference type="ChEBI" id="CHEBI:232372"/>
        <dbReference type="ChEBI" id="CHEBI:456215"/>
    </reaction>
</comment>
<evidence type="ECO:0000256" key="8">
    <source>
        <dbReference type="ARBA" id="ARBA00022884"/>
    </source>
</evidence>
<accession>A0A1V4I5H0</accession>
<evidence type="ECO:0000256" key="3">
    <source>
        <dbReference type="ARBA" id="ARBA00022490"/>
    </source>
</evidence>
<keyword evidence="22" id="KW-1185">Reference proteome</keyword>
<dbReference type="AlphaFoldDB" id="A0A1V4I5H0"/>
<dbReference type="GO" id="GO:0009228">
    <property type="term" value="P:thiamine biosynthetic process"/>
    <property type="evidence" value="ECO:0007669"/>
    <property type="project" value="UniProtKB-KW"/>
</dbReference>
<dbReference type="Gene3D" id="3.40.50.620">
    <property type="entry name" value="HUPs"/>
    <property type="match status" value="1"/>
</dbReference>
<dbReference type="UniPathway" id="UPA00060"/>
<evidence type="ECO:0000313" key="22">
    <source>
        <dbReference type="Proteomes" id="UP000190140"/>
    </source>
</evidence>
<keyword evidence="6 19" id="KW-0547">Nucleotide-binding</keyword>
<dbReference type="InterPro" id="IPR050102">
    <property type="entry name" value="tRNA_sulfurtransferase_ThiI"/>
</dbReference>
<dbReference type="Pfam" id="PF02926">
    <property type="entry name" value="THUMP"/>
    <property type="match status" value="1"/>
</dbReference>
<evidence type="ECO:0000256" key="4">
    <source>
        <dbReference type="ARBA" id="ARBA00022555"/>
    </source>
</evidence>
<dbReference type="PANTHER" id="PTHR43209:SF1">
    <property type="entry name" value="TRNA SULFURTRANSFERASE"/>
    <property type="match status" value="1"/>
</dbReference>
<dbReference type="InterPro" id="IPR049961">
    <property type="entry name" value="ThiI_N"/>
</dbReference>
<evidence type="ECO:0000256" key="12">
    <source>
        <dbReference type="ARBA" id="ARBA00058382"/>
    </source>
</evidence>
<comment type="catalytic activity">
    <reaction evidence="10 19">
        <text>[ThiI sulfur-carrier protein]-S-sulfanyl-L-cysteine + a uridine in tRNA + 2 reduced [2Fe-2S]-[ferredoxin] + ATP + H(+) = [ThiI sulfur-carrier protein]-L-cysteine + a 4-thiouridine in tRNA + 2 oxidized [2Fe-2S]-[ferredoxin] + AMP + diphosphate</text>
        <dbReference type="Rhea" id="RHEA:24176"/>
        <dbReference type="Rhea" id="RHEA-COMP:10000"/>
        <dbReference type="Rhea" id="RHEA-COMP:10001"/>
        <dbReference type="Rhea" id="RHEA-COMP:13337"/>
        <dbReference type="Rhea" id="RHEA-COMP:13338"/>
        <dbReference type="Rhea" id="RHEA-COMP:13339"/>
        <dbReference type="Rhea" id="RHEA-COMP:13340"/>
        <dbReference type="ChEBI" id="CHEBI:15378"/>
        <dbReference type="ChEBI" id="CHEBI:29950"/>
        <dbReference type="ChEBI" id="CHEBI:30616"/>
        <dbReference type="ChEBI" id="CHEBI:33019"/>
        <dbReference type="ChEBI" id="CHEBI:33737"/>
        <dbReference type="ChEBI" id="CHEBI:33738"/>
        <dbReference type="ChEBI" id="CHEBI:61963"/>
        <dbReference type="ChEBI" id="CHEBI:65315"/>
        <dbReference type="ChEBI" id="CHEBI:136798"/>
        <dbReference type="ChEBI" id="CHEBI:456215"/>
        <dbReference type="EC" id="2.8.1.4"/>
    </reaction>
</comment>
<feature type="binding site" evidence="19">
    <location>
        <position position="289"/>
    </location>
    <ligand>
        <name>ATP</name>
        <dbReference type="ChEBI" id="CHEBI:30616"/>
    </ligand>
</feature>
<evidence type="ECO:0000256" key="19">
    <source>
        <dbReference type="HAMAP-Rule" id="MF_00021"/>
    </source>
</evidence>
<evidence type="ECO:0000256" key="7">
    <source>
        <dbReference type="ARBA" id="ARBA00022840"/>
    </source>
</evidence>
<dbReference type="InterPro" id="IPR049962">
    <property type="entry name" value="THUMP_ThiI"/>
</dbReference>
<comment type="function">
    <text evidence="12 19">Catalyzes the ATP-dependent transfer of a sulfur to tRNA to produce 4-thiouridine in position 8 of tRNAs, which functions as a near-UV photosensor. Also catalyzes the transfer of sulfur to the sulfur carrier protein ThiS, forming ThiS-thiocarboxylate. This is a step in the synthesis of thiazole, in the thiamine biosynthesis pathway. The sulfur is donated as persulfide by IscS.</text>
</comment>
<evidence type="ECO:0000256" key="18">
    <source>
        <dbReference type="ARBA" id="ARBA00080570"/>
    </source>
</evidence>
<dbReference type="GO" id="GO:0140741">
    <property type="term" value="F:tRNA-uracil-4 sulfurtransferase activity"/>
    <property type="evidence" value="ECO:0007669"/>
    <property type="project" value="UniProtKB-EC"/>
</dbReference>
<evidence type="ECO:0000256" key="10">
    <source>
        <dbReference type="ARBA" id="ARBA00050570"/>
    </source>
</evidence>
<comment type="pathway">
    <text evidence="2 19">Cofactor biosynthesis; thiamine diphosphate biosynthesis.</text>
</comment>
<keyword evidence="8 19" id="KW-0694">RNA-binding</keyword>
<dbReference type="Proteomes" id="UP000190140">
    <property type="component" value="Unassembled WGS sequence"/>
</dbReference>
<evidence type="ECO:0000256" key="1">
    <source>
        <dbReference type="ARBA" id="ARBA00004496"/>
    </source>
</evidence>
<dbReference type="InterPro" id="IPR003720">
    <property type="entry name" value="tRNA_STrfase"/>
</dbReference>
<dbReference type="SUPFAM" id="SSF52402">
    <property type="entry name" value="Adenine nucleotide alpha hydrolases-like"/>
    <property type="match status" value="1"/>
</dbReference>
<dbReference type="GO" id="GO:0000049">
    <property type="term" value="F:tRNA binding"/>
    <property type="evidence" value="ECO:0007669"/>
    <property type="project" value="UniProtKB-UniRule"/>
</dbReference>
<evidence type="ECO:0000256" key="17">
    <source>
        <dbReference type="ARBA" id="ARBA00077849"/>
    </source>
</evidence>
<evidence type="ECO:0000256" key="2">
    <source>
        <dbReference type="ARBA" id="ARBA00004948"/>
    </source>
</evidence>
<dbReference type="CDD" id="cd01712">
    <property type="entry name" value="PPase_ThiI"/>
    <property type="match status" value="1"/>
</dbReference>
<dbReference type="InterPro" id="IPR014729">
    <property type="entry name" value="Rossmann-like_a/b/a_fold"/>
</dbReference>
<dbReference type="HAMAP" id="MF_00021">
    <property type="entry name" value="ThiI"/>
    <property type="match status" value="1"/>
</dbReference>
<feature type="binding site" evidence="19">
    <location>
        <begin position="210"/>
        <end position="211"/>
    </location>
    <ligand>
        <name>ATP</name>
        <dbReference type="ChEBI" id="CHEBI:30616"/>
    </ligand>
</feature>
<feature type="binding site" evidence="19">
    <location>
        <position position="267"/>
    </location>
    <ligand>
        <name>ATP</name>
        <dbReference type="ChEBI" id="CHEBI:30616"/>
    </ligand>
</feature>
<organism evidence="21 22">
    <name type="scientific">Alkalithermobacter paradoxus</name>
    <dbReference type="NCBI Taxonomy" id="29349"/>
    <lineage>
        <taxon>Bacteria</taxon>
        <taxon>Bacillati</taxon>
        <taxon>Bacillota</taxon>
        <taxon>Clostridia</taxon>
        <taxon>Peptostreptococcales</taxon>
        <taxon>Tepidibacteraceae</taxon>
        <taxon>Alkalithermobacter</taxon>
    </lineage>
</organism>
<dbReference type="SMART" id="SM00981">
    <property type="entry name" value="THUMP"/>
    <property type="match status" value="1"/>
</dbReference>
<feature type="domain" description="THUMP" evidence="20">
    <location>
        <begin position="59"/>
        <end position="167"/>
    </location>
</feature>
<keyword evidence="3 19" id="KW-0963">Cytoplasm</keyword>
<dbReference type="InterPro" id="IPR020536">
    <property type="entry name" value="ThiI_AANH"/>
</dbReference>
<keyword evidence="7 19" id="KW-0067">ATP-binding</keyword>
<dbReference type="EC" id="2.8.1.4" evidence="14 19"/>
<gene>
    <name evidence="19 21" type="primary">thiI</name>
    <name evidence="21" type="ORF">CLOTH_16370</name>
</gene>
<dbReference type="STRING" id="29349.CLOTH_16370"/>
<evidence type="ECO:0000256" key="9">
    <source>
        <dbReference type="ARBA" id="ARBA00022977"/>
    </source>
</evidence>
<dbReference type="GO" id="GO:0005829">
    <property type="term" value="C:cytosol"/>
    <property type="evidence" value="ECO:0007669"/>
    <property type="project" value="TreeGrafter"/>
</dbReference>
<evidence type="ECO:0000256" key="11">
    <source>
        <dbReference type="ARBA" id="ARBA00052330"/>
    </source>
</evidence>
<evidence type="ECO:0000256" key="14">
    <source>
        <dbReference type="ARBA" id="ARBA00066827"/>
    </source>
</evidence>
<feature type="binding site" evidence="19">
    <location>
        <begin position="185"/>
        <end position="186"/>
    </location>
    <ligand>
        <name>ATP</name>
        <dbReference type="ChEBI" id="CHEBI:30616"/>
    </ligand>
</feature>
<dbReference type="RefSeq" id="WP_079412954.1">
    <property type="nucleotide sequence ID" value="NZ_MZGW01000007.1"/>
</dbReference>
<dbReference type="Pfam" id="PF22025">
    <property type="entry name" value="ThiI_fer"/>
    <property type="match status" value="1"/>
</dbReference>
<evidence type="ECO:0000256" key="5">
    <source>
        <dbReference type="ARBA" id="ARBA00022679"/>
    </source>
</evidence>
<dbReference type="PANTHER" id="PTHR43209">
    <property type="entry name" value="TRNA SULFURTRANSFERASE"/>
    <property type="match status" value="1"/>
</dbReference>
<comment type="caution">
    <text evidence="21">The sequence shown here is derived from an EMBL/GenBank/DDBJ whole genome shotgun (WGS) entry which is preliminary data.</text>
</comment>
<keyword evidence="9 19" id="KW-0784">Thiamine biosynthesis</keyword>
<evidence type="ECO:0000256" key="15">
    <source>
        <dbReference type="ARBA" id="ARBA00071867"/>
    </source>
</evidence>
<evidence type="ECO:0000256" key="13">
    <source>
        <dbReference type="ARBA" id="ARBA00061472"/>
    </source>
</evidence>
<sequence>MYNVVIARYGEIGVKGKNRYVFENRLIRNIKNNLKEIGKLKVYKDQARIYIDIEDYDYEAVIQEVRKVFGIVSLSPAVKLEPDYDKLKDVCLKLTKEKLEFENVSTFKVESKRADKKFKLKSPEMSQDIGGYLLSNLGDSLKVDIHNPDFVVYAEMREENAICYVDKIEGYGGLPIGTNGKAMILLSGGIDSPVAAWLVAKRGVEIEAIHFHSYPFTSERSKEKVKDLARILSKYCGKFTMHSVNLLPIQKTINQNCPEEEMTILSRRFMMKIAQEVALNRNCNALITGESIGQVASQTLQSLHVTNSAVDIPVFRPCIAMDKTEIVSLAQKIGTFETSIIPEEDCCTVFLPKNPVIRPKIEKILSSESKLNVDELIKDAIDNIEVERIEF</sequence>
<comment type="subcellular location">
    <subcellularLocation>
        <location evidence="1 19">Cytoplasm</location>
    </subcellularLocation>
</comment>
<dbReference type="PROSITE" id="PS51165">
    <property type="entry name" value="THUMP"/>
    <property type="match status" value="1"/>
</dbReference>
<dbReference type="CDD" id="cd11716">
    <property type="entry name" value="THUMP_ThiI"/>
    <property type="match status" value="1"/>
</dbReference>
<dbReference type="GO" id="GO:0052837">
    <property type="term" value="P:thiazole biosynthetic process"/>
    <property type="evidence" value="ECO:0007669"/>
    <property type="project" value="TreeGrafter"/>
</dbReference>
<dbReference type="GO" id="GO:0005524">
    <property type="term" value="F:ATP binding"/>
    <property type="evidence" value="ECO:0007669"/>
    <property type="project" value="UniProtKB-UniRule"/>
</dbReference>
<dbReference type="NCBIfam" id="TIGR00342">
    <property type="entry name" value="tRNA uracil 4-sulfurtransferase ThiI"/>
    <property type="match status" value="1"/>
</dbReference>
<evidence type="ECO:0000256" key="16">
    <source>
        <dbReference type="ARBA" id="ARBA00075337"/>
    </source>
</evidence>
<dbReference type="GO" id="GO:0002937">
    <property type="term" value="P:tRNA 4-thiouridine biosynthesis"/>
    <property type="evidence" value="ECO:0007669"/>
    <property type="project" value="TreeGrafter"/>
</dbReference>
<protein>
    <recommendedName>
        <fullName evidence="15 19">Probable tRNA sulfurtransferase</fullName>
        <ecNumber evidence="14 19">2.8.1.4</ecNumber>
    </recommendedName>
    <alternativeName>
        <fullName evidence="16 19">Sulfur carrier protein ThiS sulfurtransferase</fullName>
    </alternativeName>
    <alternativeName>
        <fullName evidence="17 19">Thiamine biosynthesis protein ThiI</fullName>
    </alternativeName>
    <alternativeName>
        <fullName evidence="18 19">tRNA 4-thiouridine synthase</fullName>
    </alternativeName>
</protein>
<keyword evidence="4 19" id="KW-0820">tRNA-binding</keyword>
<dbReference type="InterPro" id="IPR054173">
    <property type="entry name" value="ThiI_fer"/>
</dbReference>
<name>A0A1V4I5H0_9FIRM</name>
<evidence type="ECO:0000256" key="6">
    <source>
        <dbReference type="ARBA" id="ARBA00022741"/>
    </source>
</evidence>
<dbReference type="Gene3D" id="3.30.2130.30">
    <property type="match status" value="1"/>
</dbReference>
<reference evidence="21 22" key="1">
    <citation type="submission" date="2017-03" db="EMBL/GenBank/DDBJ databases">
        <title>Genome sequence of Clostridium thermoalcaliphilum DSM 7309.</title>
        <authorList>
            <person name="Poehlein A."/>
            <person name="Daniel R."/>
        </authorList>
    </citation>
    <scope>NUCLEOTIDE SEQUENCE [LARGE SCALE GENOMIC DNA]</scope>
    <source>
        <strain evidence="21 22">DSM 7309</strain>
    </source>
</reference>
<proteinExistence type="inferred from homology"/>
<comment type="similarity">
    <text evidence="13 19">Belongs to the ThiI family.</text>
</comment>
<dbReference type="InterPro" id="IPR004114">
    <property type="entry name" value="THUMP_dom"/>
</dbReference>
<dbReference type="SUPFAM" id="SSF143437">
    <property type="entry name" value="THUMP domain-like"/>
    <property type="match status" value="1"/>
</dbReference>
<dbReference type="OrthoDB" id="9773948at2"/>